<reference evidence="1 2" key="1">
    <citation type="submission" date="2017-03" db="EMBL/GenBank/DDBJ databases">
        <title>An alternative strategy for trypanosome survival in the mammalian bloodstream revealed through genome and transcriptome analysis of the ubiquitous bovine parasite Trypanosoma (Megatrypanum) theileri.</title>
        <authorList>
            <person name="Kelly S."/>
            <person name="Ivens A."/>
            <person name="Mott A."/>
            <person name="O'Neill E."/>
            <person name="Emms D."/>
            <person name="Macleod O."/>
            <person name="Voorheis P."/>
            <person name="Matthews J."/>
            <person name="Matthews K."/>
            <person name="Carrington M."/>
        </authorList>
    </citation>
    <scope>NUCLEOTIDE SEQUENCE [LARGE SCALE GENOMIC DNA]</scope>
    <source>
        <strain evidence="1">Edinburgh</strain>
    </source>
</reference>
<evidence type="ECO:0000313" key="1">
    <source>
        <dbReference type="EMBL" id="ORC83621.1"/>
    </source>
</evidence>
<accession>A0A1X0NGA2</accession>
<gene>
    <name evidence="1" type="ORF">TM35_000631210</name>
</gene>
<dbReference type="GeneID" id="39990816"/>
<dbReference type="Proteomes" id="UP000192257">
    <property type="component" value="Unassembled WGS sequence"/>
</dbReference>
<comment type="caution">
    <text evidence="1">The sequence shown here is derived from an EMBL/GenBank/DDBJ whole genome shotgun (WGS) entry which is preliminary data.</text>
</comment>
<keyword evidence="2" id="KW-1185">Reference proteome</keyword>
<name>A0A1X0NGA2_9TRYP</name>
<proteinExistence type="predicted"/>
<protein>
    <submittedName>
        <fullName evidence="1">Uncharacterized protein</fullName>
    </submittedName>
</protein>
<dbReference type="AlphaFoldDB" id="A0A1X0NGA2"/>
<organism evidence="1 2">
    <name type="scientific">Trypanosoma theileri</name>
    <dbReference type="NCBI Taxonomy" id="67003"/>
    <lineage>
        <taxon>Eukaryota</taxon>
        <taxon>Discoba</taxon>
        <taxon>Euglenozoa</taxon>
        <taxon>Kinetoplastea</taxon>
        <taxon>Metakinetoplastina</taxon>
        <taxon>Trypanosomatida</taxon>
        <taxon>Trypanosomatidae</taxon>
        <taxon>Trypanosoma</taxon>
    </lineage>
</organism>
<dbReference type="OrthoDB" id="10400773at2759"/>
<evidence type="ECO:0000313" key="2">
    <source>
        <dbReference type="Proteomes" id="UP000192257"/>
    </source>
</evidence>
<dbReference type="RefSeq" id="XP_028877687.1">
    <property type="nucleotide sequence ID" value="XM_029031036.1"/>
</dbReference>
<sequence length="132" mass="15324">MDIEHWRRALQGLLKSTSLQIQPAHLRHILQTVRLSVQHPSVSLEERIQEYQEIEKRLQILQVGHQRQLQILQEVNSNLENLVLSIETVSKDTTTGVSEEVMVNESTLERMNRVLKVATERLDNTLTSTHRI</sequence>
<dbReference type="VEuPathDB" id="TriTrypDB:TM35_000631210"/>
<dbReference type="EMBL" id="NBCO01000063">
    <property type="protein sequence ID" value="ORC83621.1"/>
    <property type="molecule type" value="Genomic_DNA"/>
</dbReference>